<protein>
    <submittedName>
        <fullName evidence="1">Uncharacterized protein</fullName>
    </submittedName>
</protein>
<name>A0ACC2P656_9HYME</name>
<reference evidence="1" key="1">
    <citation type="submission" date="2023-04" db="EMBL/GenBank/DDBJ databases">
        <title>A chromosome-level genome assembly of the parasitoid wasp Eretmocerus hayati.</title>
        <authorList>
            <person name="Zhong Y."/>
            <person name="Liu S."/>
            <person name="Liu Y."/>
        </authorList>
    </citation>
    <scope>NUCLEOTIDE SEQUENCE</scope>
    <source>
        <strain evidence="1">ZJU_SS_LIU_2023</strain>
    </source>
</reference>
<proteinExistence type="predicted"/>
<dbReference type="Proteomes" id="UP001239111">
    <property type="component" value="Chromosome 2"/>
</dbReference>
<comment type="caution">
    <text evidence="1">The sequence shown here is derived from an EMBL/GenBank/DDBJ whole genome shotgun (WGS) entry which is preliminary data.</text>
</comment>
<dbReference type="EMBL" id="CM056742">
    <property type="protein sequence ID" value="KAJ8677265.1"/>
    <property type="molecule type" value="Genomic_DNA"/>
</dbReference>
<evidence type="ECO:0000313" key="2">
    <source>
        <dbReference type="Proteomes" id="UP001239111"/>
    </source>
</evidence>
<sequence length="478" mass="56051">MDQTSEAFLYLRKIFNNISEAKLKAGVLNGPDIRKLMLDCTFDQRLVDIELETWRSIKDVITNFLGNRKSENHQILVDKMLSNLKMMGVNMSLKIHMMDSHLDFFPENLGAVSDEHGERFHQDIAEMEKRYGTKNNTNMLADYCWYYFTLLPYKRNRLVDGRMVEETVNKDYMVGRYRFQDSDHDLYVYHHDLYGLKPGEWLTSSAIDIYTTFLKRSWPQNTAYFPTEDTFFLFRERTVGQELRASHMIFRLNWPDRGLAFLPYLHADHWRLFVINFDSNTCAVIDSLPESEHHLYITEERRVMTLSITYINECRSRGIINPVSQFKPWKMVRFPDRPGGGVKMRLFTGWIKNVVMMIRLRYVKGDIIDRYGQQLRPLQYDSCNCGPFVMWEMNTLAHRKELVGPFDPNIWRVAVAKALIERSEDMTTTCIFCYGEDGGPVTVCSSCLRFYHHECLDGTGVAANEICWPCSIYISNAR</sequence>
<evidence type="ECO:0000313" key="1">
    <source>
        <dbReference type="EMBL" id="KAJ8677265.1"/>
    </source>
</evidence>
<gene>
    <name evidence="1" type="ORF">QAD02_013052</name>
</gene>
<keyword evidence="2" id="KW-1185">Reference proteome</keyword>
<organism evidence="1 2">
    <name type="scientific">Eretmocerus hayati</name>
    <dbReference type="NCBI Taxonomy" id="131215"/>
    <lineage>
        <taxon>Eukaryota</taxon>
        <taxon>Metazoa</taxon>
        <taxon>Ecdysozoa</taxon>
        <taxon>Arthropoda</taxon>
        <taxon>Hexapoda</taxon>
        <taxon>Insecta</taxon>
        <taxon>Pterygota</taxon>
        <taxon>Neoptera</taxon>
        <taxon>Endopterygota</taxon>
        <taxon>Hymenoptera</taxon>
        <taxon>Apocrita</taxon>
        <taxon>Proctotrupomorpha</taxon>
        <taxon>Chalcidoidea</taxon>
        <taxon>Aphelinidae</taxon>
        <taxon>Aphelininae</taxon>
        <taxon>Eretmocerus</taxon>
    </lineage>
</organism>
<accession>A0ACC2P656</accession>